<dbReference type="Gene3D" id="3.10.180.10">
    <property type="entry name" value="2,3-Dihydroxybiphenyl 1,2-Dioxygenase, domain 1"/>
    <property type="match status" value="1"/>
</dbReference>
<dbReference type="Proteomes" id="UP000028782">
    <property type="component" value="Chromosome"/>
</dbReference>
<reference evidence="2 3" key="1">
    <citation type="journal article" date="2014" name="Genome Announc.">
        <title>Complete Genome Sequence of Polychlorinated Biphenyl Degrader Comamonas testosteroni TK102 (NBRC 109938).</title>
        <authorList>
            <person name="Fukuda K."/>
            <person name="Hosoyama A."/>
            <person name="Tsuchikane K."/>
            <person name="Ohji S."/>
            <person name="Yamazoe A."/>
            <person name="Fujita N."/>
            <person name="Shintani M."/>
            <person name="Kimbara K."/>
        </authorList>
    </citation>
    <scope>NUCLEOTIDE SEQUENCE [LARGE SCALE GENOMIC DNA]</scope>
    <source>
        <strain evidence="2">TK102</strain>
    </source>
</reference>
<dbReference type="CDD" id="cd07247">
    <property type="entry name" value="SgaA_N_like"/>
    <property type="match status" value="1"/>
</dbReference>
<evidence type="ECO:0000313" key="3">
    <source>
        <dbReference type="Proteomes" id="UP000028782"/>
    </source>
</evidence>
<dbReference type="PANTHER" id="PTHR33993:SF2">
    <property type="entry name" value="VOC DOMAIN-CONTAINING PROTEIN"/>
    <property type="match status" value="1"/>
</dbReference>
<dbReference type="InterPro" id="IPR037523">
    <property type="entry name" value="VOC_core"/>
</dbReference>
<proteinExistence type="predicted"/>
<accession>A0A076PQR5</accession>
<dbReference type="PROSITE" id="PS51819">
    <property type="entry name" value="VOC"/>
    <property type="match status" value="1"/>
</dbReference>
<sequence length="129" mass="13933">MAMNPVGWFEIYVQDMSRARSFYEAVLGCQLQALAMPEGGEHPDMEMWAFPGKPDNAGATGALVRMPECPSGGGGTLVYFVCEDCAEQAARVARNGGRLHRDKVSIGPYGFIALAIDTEGNMFGLHSMK</sequence>
<dbReference type="InterPro" id="IPR052164">
    <property type="entry name" value="Anthracycline_SecMetBiosynth"/>
</dbReference>
<feature type="domain" description="VOC" evidence="1">
    <location>
        <begin position="5"/>
        <end position="128"/>
    </location>
</feature>
<protein>
    <submittedName>
        <fullName evidence="2">Glyoxalase</fullName>
    </submittedName>
</protein>
<dbReference type="RefSeq" id="WP_043374078.1">
    <property type="nucleotide sequence ID" value="NZ_CP006704.1"/>
</dbReference>
<organism evidence="2 3">
    <name type="scientific">Comamonas testosteroni TK102</name>
    <dbReference type="NCBI Taxonomy" id="1392005"/>
    <lineage>
        <taxon>Bacteria</taxon>
        <taxon>Pseudomonadati</taxon>
        <taxon>Pseudomonadota</taxon>
        <taxon>Betaproteobacteria</taxon>
        <taxon>Burkholderiales</taxon>
        <taxon>Comamonadaceae</taxon>
        <taxon>Comamonas</taxon>
    </lineage>
</organism>
<evidence type="ECO:0000313" key="2">
    <source>
        <dbReference type="EMBL" id="AIJ48068.1"/>
    </source>
</evidence>
<dbReference type="HOGENOM" id="CLU_127592_0_1_4"/>
<dbReference type="EMBL" id="CP006704">
    <property type="protein sequence ID" value="AIJ48068.1"/>
    <property type="molecule type" value="Genomic_DNA"/>
</dbReference>
<dbReference type="Pfam" id="PF22677">
    <property type="entry name" value="Ble-like_N"/>
    <property type="match status" value="1"/>
</dbReference>
<dbReference type="InterPro" id="IPR053863">
    <property type="entry name" value="Glyoxy/Ble-like_N"/>
</dbReference>
<dbReference type="PANTHER" id="PTHR33993">
    <property type="entry name" value="GLYOXALASE-RELATED"/>
    <property type="match status" value="1"/>
</dbReference>
<dbReference type="KEGG" id="ctes:O987_19865"/>
<gene>
    <name evidence="2" type="ORF">O987_19865</name>
</gene>
<dbReference type="AlphaFoldDB" id="A0A076PQR5"/>
<dbReference type="InterPro" id="IPR029068">
    <property type="entry name" value="Glyas_Bleomycin-R_OHBP_Dase"/>
</dbReference>
<evidence type="ECO:0000259" key="1">
    <source>
        <dbReference type="PROSITE" id="PS51819"/>
    </source>
</evidence>
<dbReference type="SUPFAM" id="SSF54593">
    <property type="entry name" value="Glyoxalase/Bleomycin resistance protein/Dihydroxybiphenyl dioxygenase"/>
    <property type="match status" value="1"/>
</dbReference>
<name>A0A076PQR5_COMTE</name>